<protein>
    <submittedName>
        <fullName evidence="1">Kelch-like protein 30</fullName>
    </submittedName>
</protein>
<sequence>MVLHRAIQAARAGDLVTLRELASSGHLTPAITDAQGAGPVHHAARCGRLECLQFLVSQLGLAADARALNGASPAHDAAATGHIRELQWLADQGGCNIGDRDAAGATALHLAARFGCVEVIKWLLSVGGVAEVETKCGAVPAHYSAASGDLNCLKLLIQQAPGCVNRQTVIGATPLYLACQEGHLHVVEYLVNDCGAGVNLRAHDGMTCLHAAAHMGHEAVVVWLCCKILLANQANPTDQDTDGFTAADLAEYNGHHECARYLRAMEKNEACADKPIEVIVPVEEEVKVKPTVFSQRSREDYYGSLSDPCRDSYSSDAHMDSLKQPESEESPQARYPQPPSAPPLPSASSTSAQPEKTVVSRIEHIQIATSVIKGFGLPKATASEKTVSPDKTMLPSTNLLAEKKLLGDMKSITSLKQSGLSGVFTGHANKMVVLPTEEANLSDIDYLVPTHDERGRPIAEWKRQVMVRQLQARLLDEEDQRRKENGNRYAKVTWRYSQAHNAILGPSGELLTEDDLIYLEQQIANVSMQRNCEGYELELARLAEELRHILPAPIVNITVNTQFRNFSSQVPLPVWCGRISGIVKSMSLLLTNLTDQPHCKMPNTDLITVFSQTPDRQNSIRGRRERIEDEIHQFGVSVRTLKSNFETQNSPLSKEPEEAVVLSSSTQLETTESDKQVKVLSPAPETDQNSDSGIDYDENVADVLETTSLRKERIVVLFLGHWKKSAYTVTLKSKDAAERKMSDGNGDKSGSSRRASVESAQSNMLNSSLGHFFKQRSAVNKMLGNWRNMISSVPSRQIRRQQALYSPEQFLPRLDGVPVEYDNLTLDLFMLGYFHILELELPVDERKMRHLLCFEVFDHVGSFPWELVRDFHKAVIQDIEAGNREWKDGFEDIKVKFFGNTVSQSESTVEVVKHSLPEVNSQTRFLTTRAEFDLHFDRYLTMVRNVDDLDFCLSSHPQSILEGLRSLCSHPKLVDVTLSAGGRDFPCHRGVLALCSTYFRCMFSGDFVESIAARVELHDVNPDILSCLLEFAYTGKLTINQSNVEGLICTSSQLQFQTVRAVCSRYLQHQIDATNCLGILEFGEIHGCPEVMAKAWAFLLENFEAVQEGEEFLLLGKDRLVSCLSHEGLQIRSECTRVEAILKWVRHHKDSRLCHLPELLNLSRLFLLSLDYLADTLLKDSLVQASPSCREAVERIHREKMDLAPEYMDRTNSQSPQPNLQEVLFVMGGRSLDDSDDDDSDEDEDRDPRLQRLLLKNCAFYNTKTKQWHELPNFPNPNKWGYSMVSLNNDVYVSGGSRGSNTNTWSTTETWKYITREGRWVTVAPMLRPRTNHTSATLNGEIYVIGGTTADRVEVEHYDPYSDTWALTCPALKYVTNFTATACNGKLYVIGSCAVKYNALTMQCYNPVIDSWISICSPFIPKYLSSPRSVCVDATIYLVADNTKKVYSYDPEANMWQKVQLLHMLHENGGLVTLDGKLFVTGGHWKGMEGDYGVEVEIYNRASNTWEVECFLPKLWFYSGVCTIFLDPSQWPEIFPTDST</sequence>
<evidence type="ECO:0000313" key="2">
    <source>
        <dbReference type="Proteomes" id="UP000805704"/>
    </source>
</evidence>
<proteinExistence type="predicted"/>
<name>A0ACB7ENA2_NIBAL</name>
<reference evidence="1" key="1">
    <citation type="submission" date="2020-04" db="EMBL/GenBank/DDBJ databases">
        <title>A chromosome-scale assembly and high-density genetic map of the yellow drum (Nibea albiflora) genome.</title>
        <authorList>
            <person name="Xu D."/>
            <person name="Zhang W."/>
            <person name="Chen R."/>
            <person name="Tan P."/>
            <person name="Wang L."/>
            <person name="Song H."/>
            <person name="Tian L."/>
            <person name="Zhu Q."/>
            <person name="Wang B."/>
        </authorList>
    </citation>
    <scope>NUCLEOTIDE SEQUENCE</scope>
    <source>
        <strain evidence="1">ZJHYS-2018</strain>
    </source>
</reference>
<evidence type="ECO:0000313" key="1">
    <source>
        <dbReference type="EMBL" id="KAG8003521.1"/>
    </source>
</evidence>
<dbReference type="Proteomes" id="UP000805704">
    <property type="component" value="Chromosome 4"/>
</dbReference>
<accession>A0ACB7ENA2</accession>
<gene>
    <name evidence="1" type="primary">KLHL30</name>
    <name evidence="1" type="ORF">GBF38_018688</name>
</gene>
<comment type="caution">
    <text evidence="1">The sequence shown here is derived from an EMBL/GenBank/DDBJ whole genome shotgun (WGS) entry which is preliminary data.</text>
</comment>
<keyword evidence="2" id="KW-1185">Reference proteome</keyword>
<dbReference type="EMBL" id="CM024792">
    <property type="protein sequence ID" value="KAG8003521.1"/>
    <property type="molecule type" value="Genomic_DNA"/>
</dbReference>
<organism evidence="1 2">
    <name type="scientific">Nibea albiflora</name>
    <name type="common">Yellow drum</name>
    <name type="synonym">Corvina albiflora</name>
    <dbReference type="NCBI Taxonomy" id="240163"/>
    <lineage>
        <taxon>Eukaryota</taxon>
        <taxon>Metazoa</taxon>
        <taxon>Chordata</taxon>
        <taxon>Craniata</taxon>
        <taxon>Vertebrata</taxon>
        <taxon>Euteleostomi</taxon>
        <taxon>Actinopterygii</taxon>
        <taxon>Neopterygii</taxon>
        <taxon>Teleostei</taxon>
        <taxon>Neoteleostei</taxon>
        <taxon>Acanthomorphata</taxon>
        <taxon>Eupercaria</taxon>
        <taxon>Sciaenidae</taxon>
        <taxon>Nibea</taxon>
    </lineage>
</organism>